<protein>
    <recommendedName>
        <fullName evidence="3">Serine/threonine protein kinase</fullName>
    </recommendedName>
</protein>
<comment type="caution">
    <text evidence="1">The sequence shown here is derived from an EMBL/GenBank/DDBJ whole genome shotgun (WGS) entry which is preliminary data.</text>
</comment>
<evidence type="ECO:0008006" key="3">
    <source>
        <dbReference type="Google" id="ProtNLM"/>
    </source>
</evidence>
<feature type="non-terminal residue" evidence="1">
    <location>
        <position position="1"/>
    </location>
</feature>
<accession>A0ABW3MNQ0</accession>
<evidence type="ECO:0000313" key="2">
    <source>
        <dbReference type="Proteomes" id="UP001597045"/>
    </source>
</evidence>
<dbReference type="Proteomes" id="UP001597045">
    <property type="component" value="Unassembled WGS sequence"/>
</dbReference>
<gene>
    <name evidence="1" type="ORF">ACFQ1S_39130</name>
</gene>
<keyword evidence="2" id="KW-1185">Reference proteome</keyword>
<evidence type="ECO:0000313" key="1">
    <source>
        <dbReference type="EMBL" id="MFD1051125.1"/>
    </source>
</evidence>
<reference evidence="2" key="1">
    <citation type="journal article" date="2019" name="Int. J. Syst. Evol. Microbiol.">
        <title>The Global Catalogue of Microorganisms (GCM) 10K type strain sequencing project: providing services to taxonomists for standard genome sequencing and annotation.</title>
        <authorList>
            <consortium name="The Broad Institute Genomics Platform"/>
            <consortium name="The Broad Institute Genome Sequencing Center for Infectious Disease"/>
            <person name="Wu L."/>
            <person name="Ma J."/>
        </authorList>
    </citation>
    <scope>NUCLEOTIDE SEQUENCE [LARGE SCALE GENOMIC DNA]</scope>
    <source>
        <strain evidence="2">JCM 31486</strain>
    </source>
</reference>
<sequence>SDGDTPATSGAKPAGKYTFAKAAELPGAVRDSDCEEHSYNKVKTFFKDHRCVSLTRQLFTADVNGHKVYSSVSVVQMANAADAQALKALTEQDGTGNVTVAHPAPADTVIWPPKWGWSAESYTNGDTVTDRSVDTA</sequence>
<dbReference type="EMBL" id="JBHTIS010003345">
    <property type="protein sequence ID" value="MFD1051125.1"/>
    <property type="molecule type" value="Genomic_DNA"/>
</dbReference>
<organism evidence="1 2">
    <name type="scientific">Kibdelosporangium lantanae</name>
    <dbReference type="NCBI Taxonomy" id="1497396"/>
    <lineage>
        <taxon>Bacteria</taxon>
        <taxon>Bacillati</taxon>
        <taxon>Actinomycetota</taxon>
        <taxon>Actinomycetes</taxon>
        <taxon>Pseudonocardiales</taxon>
        <taxon>Pseudonocardiaceae</taxon>
        <taxon>Kibdelosporangium</taxon>
    </lineage>
</organism>
<name>A0ABW3MNQ0_9PSEU</name>
<proteinExistence type="predicted"/>